<dbReference type="Proteomes" id="UP000507222">
    <property type="component" value="Unassembled WGS sequence"/>
</dbReference>
<organism evidence="1 2">
    <name type="scientific">Prunus armeniaca</name>
    <name type="common">Apricot</name>
    <name type="synonym">Armeniaca vulgaris</name>
    <dbReference type="NCBI Taxonomy" id="36596"/>
    <lineage>
        <taxon>Eukaryota</taxon>
        <taxon>Viridiplantae</taxon>
        <taxon>Streptophyta</taxon>
        <taxon>Embryophyta</taxon>
        <taxon>Tracheophyta</taxon>
        <taxon>Spermatophyta</taxon>
        <taxon>Magnoliopsida</taxon>
        <taxon>eudicotyledons</taxon>
        <taxon>Gunneridae</taxon>
        <taxon>Pentapetalae</taxon>
        <taxon>rosids</taxon>
        <taxon>fabids</taxon>
        <taxon>Rosales</taxon>
        <taxon>Rosaceae</taxon>
        <taxon>Amygdaloideae</taxon>
        <taxon>Amygdaleae</taxon>
        <taxon>Prunus</taxon>
    </lineage>
</organism>
<dbReference type="EMBL" id="CAEKDK010000001">
    <property type="protein sequence ID" value="CAB4267890.1"/>
    <property type="molecule type" value="Genomic_DNA"/>
</dbReference>
<reference evidence="1 2" key="1">
    <citation type="submission" date="2020-05" db="EMBL/GenBank/DDBJ databases">
        <authorList>
            <person name="Campoy J."/>
            <person name="Schneeberger K."/>
            <person name="Spophaly S."/>
        </authorList>
    </citation>
    <scope>NUCLEOTIDE SEQUENCE [LARGE SCALE GENOMIC DNA]</scope>
    <source>
        <strain evidence="1">PruArmRojPasFocal</strain>
    </source>
</reference>
<accession>A0A6J5TUX0</accession>
<evidence type="ECO:0000313" key="2">
    <source>
        <dbReference type="Proteomes" id="UP000507222"/>
    </source>
</evidence>
<proteinExistence type="predicted"/>
<dbReference type="AlphaFoldDB" id="A0A6J5TUX0"/>
<evidence type="ECO:0000313" key="1">
    <source>
        <dbReference type="EMBL" id="CAB4267890.1"/>
    </source>
</evidence>
<sequence>MRVMGRVAESQEPLLVKIGVRRLFGVSGSDSELVVEAGGLVVMETASDIDGCLVGVGLGLRDMLDCGGGGGGVGGGDCGGFENC</sequence>
<name>A0A6J5TUX0_PRUAR</name>
<gene>
    <name evidence="1" type="ORF">CURHAP_LOCUS10813</name>
</gene>
<protein>
    <submittedName>
        <fullName evidence="1">Uncharacterized protein</fullName>
    </submittedName>
</protein>